<evidence type="ECO:0000313" key="2">
    <source>
        <dbReference type="EMBL" id="TRY82043.1"/>
    </source>
</evidence>
<keyword evidence="1" id="KW-0812">Transmembrane</keyword>
<dbReference type="Proteomes" id="UP000316079">
    <property type="component" value="Unassembled WGS sequence"/>
</dbReference>
<reference evidence="2 3" key="1">
    <citation type="journal article" date="2019" name="Sci. Data">
        <title>Hybrid genome assembly and annotation of Danionella translucida.</title>
        <authorList>
            <person name="Kadobianskyi M."/>
            <person name="Schulze L."/>
            <person name="Schuelke M."/>
            <person name="Judkewitz B."/>
        </authorList>
    </citation>
    <scope>NUCLEOTIDE SEQUENCE [LARGE SCALE GENOMIC DNA]</scope>
    <source>
        <strain evidence="2 3">Bolton</strain>
    </source>
</reference>
<gene>
    <name evidence="2" type="ORF">DNTS_006686</name>
</gene>
<evidence type="ECO:0000313" key="3">
    <source>
        <dbReference type="Proteomes" id="UP000316079"/>
    </source>
</evidence>
<keyword evidence="1" id="KW-0472">Membrane</keyword>
<comment type="caution">
    <text evidence="2">The sequence shown here is derived from an EMBL/GenBank/DDBJ whole genome shotgun (WGS) entry which is preliminary data.</text>
</comment>
<dbReference type="PANTHER" id="PTHR16244:SF2">
    <property type="entry name" value="CEROID-LIPOFUSCINOSIS NEURONAL PROTEIN 6"/>
    <property type="match status" value="1"/>
</dbReference>
<keyword evidence="1" id="KW-1133">Transmembrane helix</keyword>
<dbReference type="STRING" id="623744.A0A553PWH7"/>
<feature type="transmembrane region" description="Helical" evidence="1">
    <location>
        <begin position="211"/>
        <end position="229"/>
    </location>
</feature>
<dbReference type="InterPro" id="IPR029255">
    <property type="entry name" value="CLN6"/>
</dbReference>
<dbReference type="GO" id="GO:0016020">
    <property type="term" value="C:membrane"/>
    <property type="evidence" value="ECO:0007669"/>
    <property type="project" value="TreeGrafter"/>
</dbReference>
<dbReference type="Pfam" id="PF15156">
    <property type="entry name" value="CLN6"/>
    <property type="match status" value="1"/>
</dbReference>
<evidence type="ECO:0000256" key="1">
    <source>
        <dbReference type="SAM" id="Phobius"/>
    </source>
</evidence>
<protein>
    <recommendedName>
        <fullName evidence="4">CLN6 transmembrane ER protein a</fullName>
    </recommendedName>
</protein>
<dbReference type="GO" id="GO:0005783">
    <property type="term" value="C:endoplasmic reticulum"/>
    <property type="evidence" value="ECO:0007669"/>
    <property type="project" value="TreeGrafter"/>
</dbReference>
<feature type="transmembrane region" description="Helical" evidence="1">
    <location>
        <begin position="171"/>
        <end position="199"/>
    </location>
</feature>
<sequence length="315" mass="36484">MRRRPQSATLPPKFLRAMGEKTTAEAAATSQSQFHTDLWLCFTVQNWILDFGRPIAMIIMPLEWFPLNKPSVGDYFHMAYNVITPFLLLKLIERSPTTLPRSAVYLGIITFVMGASIHLVGDSINHRLILSGYQLHLSVRENPIIKDLKPASLIDSFELLYYYDEHLGHSMWLVLLPVTVAISTCTQYIPFFLILFLYFTGCFTQVRDEKMSSSGWLLLGPSAVYYWYLITEGQIFVLYVFTFFAMVATVMRQRRMGFTLDSNGRFLFYNFIITLGLVLVWVAYLWNDKVLRKKYPGIIYVPEPWSFYTLHIKGS</sequence>
<keyword evidence="3" id="KW-1185">Reference proteome</keyword>
<dbReference type="AlphaFoldDB" id="A0A553PWH7"/>
<feature type="transmembrane region" description="Helical" evidence="1">
    <location>
        <begin position="104"/>
        <end position="121"/>
    </location>
</feature>
<organism evidence="2 3">
    <name type="scientific">Danionella cerebrum</name>
    <dbReference type="NCBI Taxonomy" id="2873325"/>
    <lineage>
        <taxon>Eukaryota</taxon>
        <taxon>Metazoa</taxon>
        <taxon>Chordata</taxon>
        <taxon>Craniata</taxon>
        <taxon>Vertebrata</taxon>
        <taxon>Euteleostomi</taxon>
        <taxon>Actinopterygii</taxon>
        <taxon>Neopterygii</taxon>
        <taxon>Teleostei</taxon>
        <taxon>Ostariophysi</taxon>
        <taxon>Cypriniformes</taxon>
        <taxon>Danionidae</taxon>
        <taxon>Danioninae</taxon>
        <taxon>Danionella</taxon>
    </lineage>
</organism>
<dbReference type="OrthoDB" id="9970199at2759"/>
<feature type="transmembrane region" description="Helical" evidence="1">
    <location>
        <begin position="266"/>
        <end position="286"/>
    </location>
</feature>
<evidence type="ECO:0008006" key="4">
    <source>
        <dbReference type="Google" id="ProtNLM"/>
    </source>
</evidence>
<name>A0A553PWH7_9TELE</name>
<proteinExistence type="predicted"/>
<dbReference type="PANTHER" id="PTHR16244">
    <property type="entry name" value="CEROID-LIPOFUSCINOSIS NEURONAL PROTEIN 6"/>
    <property type="match status" value="1"/>
</dbReference>
<feature type="transmembrane region" description="Helical" evidence="1">
    <location>
        <begin position="75"/>
        <end position="92"/>
    </location>
</feature>
<feature type="transmembrane region" description="Helical" evidence="1">
    <location>
        <begin position="235"/>
        <end position="254"/>
    </location>
</feature>
<dbReference type="GO" id="GO:0007040">
    <property type="term" value="P:lysosome organization"/>
    <property type="evidence" value="ECO:0007669"/>
    <property type="project" value="TreeGrafter"/>
</dbReference>
<accession>A0A553PWH7</accession>
<dbReference type="EMBL" id="SRMA01026581">
    <property type="protein sequence ID" value="TRY82043.1"/>
    <property type="molecule type" value="Genomic_DNA"/>
</dbReference>